<dbReference type="EMBL" id="JARO02006288">
    <property type="protein sequence ID" value="KPP65476.1"/>
    <property type="molecule type" value="Genomic_DNA"/>
</dbReference>
<dbReference type="GO" id="GO:0016301">
    <property type="term" value="F:kinase activity"/>
    <property type="evidence" value="ECO:0007669"/>
    <property type="project" value="InterPro"/>
</dbReference>
<dbReference type="Gene3D" id="3.30.70.270">
    <property type="match status" value="1"/>
</dbReference>
<evidence type="ECO:0000256" key="3">
    <source>
        <dbReference type="PROSITE-ProRule" id="PRU00842"/>
    </source>
</evidence>
<sequence length="157" mass="17876">MTTGVRQGDPLSLLLFNCVLDEAIEEVHRLNSGYRLRDYKYKSLAFADDMVLIASTEMGLWRQLKKLLDCLALSGLTPNAKKCATLRIIEDPRNNTWVHDKRVASHNTINNKLTGLITAKGYQAIQEPRLKTKDGTRIPDIICYNNKQLFIIDMINI</sequence>
<accession>A0A0P7WUQ7</accession>
<dbReference type="PROSITE" id="PS51509">
    <property type="entry name" value="PHOSPHAGEN_KINASE_N"/>
    <property type="match status" value="1"/>
</dbReference>
<feature type="domain" description="Phosphagen kinase N-terminal" evidence="5">
    <location>
        <begin position="1"/>
        <end position="29"/>
    </location>
</feature>
<evidence type="ECO:0000259" key="4">
    <source>
        <dbReference type="PROSITE" id="PS50878"/>
    </source>
</evidence>
<dbReference type="Proteomes" id="UP000034805">
    <property type="component" value="Unassembled WGS sequence"/>
</dbReference>
<gene>
    <name evidence="6" type="ORF">Z043_116107</name>
</gene>
<evidence type="ECO:0000256" key="1">
    <source>
        <dbReference type="ARBA" id="ARBA00010879"/>
    </source>
</evidence>
<reference evidence="6 7" key="1">
    <citation type="submission" date="2015-08" db="EMBL/GenBank/DDBJ databases">
        <title>The genome of the Asian arowana (Scleropages formosus).</title>
        <authorList>
            <person name="Tan M.H."/>
            <person name="Gan H.M."/>
            <person name="Croft L.J."/>
            <person name="Austin C.M."/>
        </authorList>
    </citation>
    <scope>NUCLEOTIDE SEQUENCE [LARGE SCALE GENOMIC DNA]</scope>
    <source>
        <strain evidence="6">Aro1</strain>
    </source>
</reference>
<dbReference type="InterPro" id="IPR000477">
    <property type="entry name" value="RT_dom"/>
</dbReference>
<name>A0A0P7WUQ7_SCLFO</name>
<dbReference type="AlphaFoldDB" id="A0A0P7WUQ7"/>
<dbReference type="PROSITE" id="PS50878">
    <property type="entry name" value="RT_POL"/>
    <property type="match status" value="1"/>
</dbReference>
<comment type="similarity">
    <text evidence="3">Belongs to the ATP:guanido phosphotransferase family.</text>
</comment>
<dbReference type="GO" id="GO:0004523">
    <property type="term" value="F:RNA-DNA hybrid ribonuclease activity"/>
    <property type="evidence" value="ECO:0007669"/>
    <property type="project" value="UniProtKB-EC"/>
</dbReference>
<organism evidence="6 7">
    <name type="scientific">Scleropages formosus</name>
    <name type="common">Asian bonytongue</name>
    <name type="synonym">Osteoglossum formosum</name>
    <dbReference type="NCBI Taxonomy" id="113540"/>
    <lineage>
        <taxon>Eukaryota</taxon>
        <taxon>Metazoa</taxon>
        <taxon>Chordata</taxon>
        <taxon>Craniata</taxon>
        <taxon>Vertebrata</taxon>
        <taxon>Euteleostomi</taxon>
        <taxon>Actinopterygii</taxon>
        <taxon>Neopterygii</taxon>
        <taxon>Teleostei</taxon>
        <taxon>Osteoglossocephala</taxon>
        <taxon>Osteoglossomorpha</taxon>
        <taxon>Osteoglossiformes</taxon>
        <taxon>Osteoglossidae</taxon>
        <taxon>Scleropages</taxon>
    </lineage>
</organism>
<evidence type="ECO:0000259" key="5">
    <source>
        <dbReference type="PROSITE" id="PS51509"/>
    </source>
</evidence>
<evidence type="ECO:0000256" key="2">
    <source>
        <dbReference type="ARBA" id="ARBA00012180"/>
    </source>
</evidence>
<comment type="similarity">
    <text evidence="1">Belongs to the beta type-B retroviral polymerase family. HERV class-II K(HML-2) pol subfamily.</text>
</comment>
<protein>
    <recommendedName>
        <fullName evidence="2">ribonuclease H</fullName>
        <ecNumber evidence="2">3.1.26.4</ecNumber>
    </recommendedName>
</protein>
<dbReference type="SUPFAM" id="SSF56672">
    <property type="entry name" value="DNA/RNA polymerases"/>
    <property type="match status" value="1"/>
</dbReference>
<proteinExistence type="inferred from homology"/>
<dbReference type="InterPro" id="IPR022413">
    <property type="entry name" value="ATP-guanido_PTrfase_N"/>
</dbReference>
<feature type="domain" description="Reverse transcriptase" evidence="4">
    <location>
        <begin position="1"/>
        <end position="102"/>
    </location>
</feature>
<dbReference type="EC" id="3.1.26.4" evidence="2"/>
<evidence type="ECO:0000313" key="7">
    <source>
        <dbReference type="Proteomes" id="UP000034805"/>
    </source>
</evidence>
<dbReference type="Pfam" id="PF00078">
    <property type="entry name" value="RVT_1"/>
    <property type="match status" value="1"/>
</dbReference>
<dbReference type="InterPro" id="IPR043128">
    <property type="entry name" value="Rev_trsase/Diguanyl_cyclase"/>
</dbReference>
<evidence type="ECO:0000313" key="6">
    <source>
        <dbReference type="EMBL" id="KPP65476.1"/>
    </source>
</evidence>
<dbReference type="InterPro" id="IPR043502">
    <property type="entry name" value="DNA/RNA_pol_sf"/>
</dbReference>
<comment type="caution">
    <text evidence="6">The sequence shown here is derived from an EMBL/GenBank/DDBJ whole genome shotgun (WGS) entry which is preliminary data.</text>
</comment>